<dbReference type="Proteomes" id="UP000014480">
    <property type="component" value="Unassembled WGS sequence"/>
</dbReference>
<gene>
    <name evidence="1" type="ORF">Cob_v007101</name>
</gene>
<reference evidence="2" key="1">
    <citation type="journal article" date="2013" name="New Phytol.">
        <title>Comparative genomic and transcriptomic analyses reveal the hemibiotrophic stage shift of Colletotrichum fungi.</title>
        <authorList>
            <person name="Gan P."/>
            <person name="Ikeda K."/>
            <person name="Irieda H."/>
            <person name="Narusaka M."/>
            <person name="O'Connell R.J."/>
            <person name="Narusaka Y."/>
            <person name="Takano Y."/>
            <person name="Kubo Y."/>
            <person name="Shirasu K."/>
        </authorList>
    </citation>
    <scope>NUCLEOTIDE SEQUENCE [LARGE SCALE GENOMIC DNA]</scope>
    <source>
        <strain evidence="2">104-T / ATCC 96160 / CBS 514.97 / LARS 414 / MAFF 240422</strain>
    </source>
</reference>
<sequence>MRLNSGKVKKSFCSPLLRSRSRYSHPRQIFRHDFQTLHFIIFFSLTETSLGLPQQPGALSIVARGKTGPQPATAGSNREKYENCMAYKWDVLHGANPGDRPKLKTINCCQNAGFTPAPGSGIRC</sequence>
<evidence type="ECO:0000313" key="2">
    <source>
        <dbReference type="Proteomes" id="UP000014480"/>
    </source>
</evidence>
<dbReference type="OrthoDB" id="10406690at2759"/>
<reference evidence="2" key="2">
    <citation type="journal article" date="2019" name="Mol. Plant Microbe Interact.">
        <title>Genome sequence resources for four phytopathogenic fungi from the Colletotrichum orbiculare species complex.</title>
        <authorList>
            <person name="Gan P."/>
            <person name="Tsushima A."/>
            <person name="Narusaka M."/>
            <person name="Narusaka Y."/>
            <person name="Takano Y."/>
            <person name="Kubo Y."/>
            <person name="Shirasu K."/>
        </authorList>
    </citation>
    <scope>GENOME REANNOTATION</scope>
    <source>
        <strain evidence="2">104-T / ATCC 96160 / CBS 514.97 / LARS 414 / MAFF 240422</strain>
    </source>
</reference>
<dbReference type="AlphaFoldDB" id="A0A484FQ80"/>
<proteinExistence type="predicted"/>
<name>A0A484FQ80_COLOR</name>
<protein>
    <submittedName>
        <fullName evidence="1">Uncharacterized protein</fullName>
    </submittedName>
</protein>
<evidence type="ECO:0000313" key="1">
    <source>
        <dbReference type="EMBL" id="TDZ19865.1"/>
    </source>
</evidence>
<organism evidence="1 2">
    <name type="scientific">Colletotrichum orbiculare (strain 104-T / ATCC 96160 / CBS 514.97 / LARS 414 / MAFF 240422)</name>
    <name type="common">Cucumber anthracnose fungus</name>
    <name type="synonym">Colletotrichum lagenarium</name>
    <dbReference type="NCBI Taxonomy" id="1213857"/>
    <lineage>
        <taxon>Eukaryota</taxon>
        <taxon>Fungi</taxon>
        <taxon>Dikarya</taxon>
        <taxon>Ascomycota</taxon>
        <taxon>Pezizomycotina</taxon>
        <taxon>Sordariomycetes</taxon>
        <taxon>Hypocreomycetidae</taxon>
        <taxon>Glomerellales</taxon>
        <taxon>Glomerellaceae</taxon>
        <taxon>Colletotrichum</taxon>
        <taxon>Colletotrichum orbiculare species complex</taxon>
    </lineage>
</organism>
<comment type="caution">
    <text evidence="1">The sequence shown here is derived from an EMBL/GenBank/DDBJ whole genome shotgun (WGS) entry which is preliminary data.</text>
</comment>
<dbReference type="EMBL" id="AMCV02000018">
    <property type="protein sequence ID" value="TDZ19865.1"/>
    <property type="molecule type" value="Genomic_DNA"/>
</dbReference>
<keyword evidence="2" id="KW-1185">Reference proteome</keyword>
<accession>A0A484FQ80</accession>